<dbReference type="Proteomes" id="UP001196248">
    <property type="component" value="Unassembled WGS sequence"/>
</dbReference>
<dbReference type="RefSeq" id="WP_216972343.1">
    <property type="nucleotide sequence ID" value="NZ_JAHPJJ010000015.1"/>
</dbReference>
<evidence type="ECO:0000313" key="2">
    <source>
        <dbReference type="Proteomes" id="UP001196248"/>
    </source>
</evidence>
<accession>A0ABS6IVS1</accession>
<dbReference type="EMBL" id="JAHPJJ010000015">
    <property type="protein sequence ID" value="MBU9695604.1"/>
    <property type="molecule type" value="Genomic_DNA"/>
</dbReference>
<name>A0ABS6IVS1_9LACO</name>
<comment type="caution">
    <text evidence="1">The sequence shown here is derived from an EMBL/GenBank/DDBJ whole genome shotgun (WGS) entry which is preliminary data.</text>
</comment>
<reference evidence="1 2" key="1">
    <citation type="submission" date="2021-06" db="EMBL/GenBank/DDBJ databases">
        <title>Limosilactobacillus angelus sp. nov., isolated from the human vagina.</title>
        <authorList>
            <person name="Chen Y.-S."/>
        </authorList>
    </citation>
    <scope>NUCLEOTIDE SEQUENCE [LARGE SCALE GENOMIC DNA]</scope>
    <source>
        <strain evidence="1 2">P5L02</strain>
    </source>
</reference>
<organism evidence="1 2">
    <name type="scientific">Limosilactobacillus portuensis</name>
    <dbReference type="NCBI Taxonomy" id="2742601"/>
    <lineage>
        <taxon>Bacteria</taxon>
        <taxon>Bacillati</taxon>
        <taxon>Bacillota</taxon>
        <taxon>Bacilli</taxon>
        <taxon>Lactobacillales</taxon>
        <taxon>Lactobacillaceae</taxon>
        <taxon>Limosilactobacillus</taxon>
    </lineage>
</organism>
<protein>
    <submittedName>
        <fullName evidence="1">Uncharacterized protein</fullName>
    </submittedName>
</protein>
<sequence>MNVDDYMYTYLSIISKTAELYPTNDKNVVYKLSASDNKFYEIVQKVGEERMAYQLRRLFIELTKSGVISGIVTKQEIIINSVTPLGYSILEQAKKPTFWKSIKKAAPKWAANSLTNFLIAYLTN</sequence>
<gene>
    <name evidence="1" type="ORF">KSL82_06815</name>
</gene>
<proteinExistence type="predicted"/>
<keyword evidence="2" id="KW-1185">Reference proteome</keyword>
<evidence type="ECO:0000313" key="1">
    <source>
        <dbReference type="EMBL" id="MBU9695604.1"/>
    </source>
</evidence>